<keyword evidence="9" id="KW-1185">Reference proteome</keyword>
<sequence>MDTGSSPAEYLYGTTLRIPGEFVLPDDELSNSDPRAFIEEFRAHMQKVKPVPVGQRHKKRAFLFKDLATCTHVFLRAGTTKKALERPYTGPHKVLKRTTDRVVEIEVNGENKSWVMPSFDCEPLKKSSTIKSTLSQTLERNTFDVSFSYDIIPQKKSTSNLFALLEASEPKKPSELVVSRQKQQEIADWLQYKVRKGRPCALILSGVSGCGKTAALRVISKENGFNVTEWITPIDQAMDENNRVPRQADRFEEFVIRATRYSSVLSNCHNRLLLVKDFPNVFIQDKDSFFSLLEKYFEMGKEPIVFVCTETGNSRLLQTLFPPNIREKFGVDLIKINPVTQTAMKSALKRIGGILNSIADHMICVSQDKIDEIMSNSIGDIRNAIINLIFISLKVPEKQQEKKCNVRETTLGLLHGVGQVINPKKIQNGNSWKFVHDPDNITSYFQSQATVFLNFLQENYLNTIRGIEEVNICANILSLADTLNSEWRDPNLTKVTLSFCVRGVMVANVNPISGWNPVRKPQNERTEMQRSLAAAEIRWYESIINSKSKATEKLLDIDMEAVIE</sequence>
<dbReference type="OrthoDB" id="10265971at2759"/>
<reference evidence="8 9" key="1">
    <citation type="submission" date="2015-07" db="EMBL/GenBank/DDBJ databases">
        <title>The genome of Dufourea novaeangliae.</title>
        <authorList>
            <person name="Pan H."/>
            <person name="Kapheim K."/>
        </authorList>
    </citation>
    <scope>NUCLEOTIDE SEQUENCE [LARGE SCALE GENOMIC DNA]</scope>
    <source>
        <strain evidence="8">0120121106</strain>
        <tissue evidence="8">Whole body</tissue>
    </source>
</reference>
<dbReference type="Gene3D" id="3.40.50.300">
    <property type="entry name" value="P-loop containing nucleotide triphosphate hydrolases"/>
    <property type="match status" value="1"/>
</dbReference>
<dbReference type="GO" id="GO:0003689">
    <property type="term" value="F:DNA clamp loader activity"/>
    <property type="evidence" value="ECO:0007669"/>
    <property type="project" value="TreeGrafter"/>
</dbReference>
<keyword evidence="3" id="KW-0547">Nucleotide-binding</keyword>
<evidence type="ECO:0000256" key="1">
    <source>
        <dbReference type="ARBA" id="ARBA00004123"/>
    </source>
</evidence>
<keyword evidence="4" id="KW-0227">DNA damage</keyword>
<protein>
    <submittedName>
        <fullName evidence="8">Cell cycle checkpoint protein RAD17</fullName>
    </submittedName>
</protein>
<keyword evidence="7" id="KW-0131">Cell cycle</keyword>
<dbReference type="GO" id="GO:0005634">
    <property type="term" value="C:nucleus"/>
    <property type="evidence" value="ECO:0007669"/>
    <property type="project" value="UniProtKB-SubCell"/>
</dbReference>
<gene>
    <name evidence="8" type="ORF">WN55_02651</name>
</gene>
<dbReference type="Pfam" id="PF03215">
    <property type="entry name" value="Rad17"/>
    <property type="match status" value="1"/>
</dbReference>
<dbReference type="STRING" id="178035.A0A154PHH6"/>
<name>A0A154PHH6_DUFNO</name>
<dbReference type="GO" id="GO:0033314">
    <property type="term" value="P:mitotic DNA replication checkpoint signaling"/>
    <property type="evidence" value="ECO:0007669"/>
    <property type="project" value="TreeGrafter"/>
</dbReference>
<evidence type="ECO:0000313" key="9">
    <source>
        <dbReference type="Proteomes" id="UP000076502"/>
    </source>
</evidence>
<evidence type="ECO:0000256" key="2">
    <source>
        <dbReference type="ARBA" id="ARBA00006168"/>
    </source>
</evidence>
<evidence type="ECO:0000256" key="7">
    <source>
        <dbReference type="ARBA" id="ARBA00023306"/>
    </source>
</evidence>
<comment type="similarity">
    <text evidence="2">Belongs to the rad17/RAD24 family.</text>
</comment>
<dbReference type="Proteomes" id="UP000076502">
    <property type="component" value="Unassembled WGS sequence"/>
</dbReference>
<keyword evidence="5" id="KW-0067">ATP-binding</keyword>
<dbReference type="GO" id="GO:0003682">
    <property type="term" value="F:chromatin binding"/>
    <property type="evidence" value="ECO:0007669"/>
    <property type="project" value="TreeGrafter"/>
</dbReference>
<evidence type="ECO:0000256" key="5">
    <source>
        <dbReference type="ARBA" id="ARBA00022840"/>
    </source>
</evidence>
<dbReference type="InterPro" id="IPR027417">
    <property type="entry name" value="P-loop_NTPase"/>
</dbReference>
<accession>A0A154PHH6</accession>
<evidence type="ECO:0000256" key="4">
    <source>
        <dbReference type="ARBA" id="ARBA00022763"/>
    </source>
</evidence>
<comment type="subcellular location">
    <subcellularLocation>
        <location evidence="1">Nucleus</location>
    </subcellularLocation>
</comment>
<dbReference type="PANTHER" id="PTHR12172:SF0">
    <property type="entry name" value="CELL CYCLE CHECKPOINT PROTEIN RAD17"/>
    <property type="match status" value="1"/>
</dbReference>
<dbReference type="EMBL" id="KQ434907">
    <property type="protein sequence ID" value="KZC11301.1"/>
    <property type="molecule type" value="Genomic_DNA"/>
</dbReference>
<keyword evidence="6" id="KW-0539">Nucleus</keyword>
<proteinExistence type="inferred from homology"/>
<dbReference type="GO" id="GO:0000077">
    <property type="term" value="P:DNA damage checkpoint signaling"/>
    <property type="evidence" value="ECO:0007669"/>
    <property type="project" value="TreeGrafter"/>
</dbReference>
<dbReference type="AlphaFoldDB" id="A0A154PHH6"/>
<dbReference type="GO" id="GO:0006281">
    <property type="term" value="P:DNA repair"/>
    <property type="evidence" value="ECO:0007669"/>
    <property type="project" value="InterPro"/>
</dbReference>
<dbReference type="InterPro" id="IPR004582">
    <property type="entry name" value="Checkpoint_prot_Rad17_Rad24"/>
</dbReference>
<dbReference type="PANTHER" id="PTHR12172">
    <property type="entry name" value="CELL CYCLE CHECKPOINT PROTEIN RAD17"/>
    <property type="match status" value="1"/>
</dbReference>
<evidence type="ECO:0000256" key="6">
    <source>
        <dbReference type="ARBA" id="ARBA00023242"/>
    </source>
</evidence>
<organism evidence="8 9">
    <name type="scientific">Dufourea novaeangliae</name>
    <name type="common">Sweat bee</name>
    <dbReference type="NCBI Taxonomy" id="178035"/>
    <lineage>
        <taxon>Eukaryota</taxon>
        <taxon>Metazoa</taxon>
        <taxon>Ecdysozoa</taxon>
        <taxon>Arthropoda</taxon>
        <taxon>Hexapoda</taxon>
        <taxon>Insecta</taxon>
        <taxon>Pterygota</taxon>
        <taxon>Neoptera</taxon>
        <taxon>Endopterygota</taxon>
        <taxon>Hymenoptera</taxon>
        <taxon>Apocrita</taxon>
        <taxon>Aculeata</taxon>
        <taxon>Apoidea</taxon>
        <taxon>Anthophila</taxon>
        <taxon>Halictidae</taxon>
        <taxon>Rophitinae</taxon>
        <taxon>Dufourea</taxon>
    </lineage>
</organism>
<evidence type="ECO:0000313" key="8">
    <source>
        <dbReference type="EMBL" id="KZC11301.1"/>
    </source>
</evidence>
<evidence type="ECO:0000256" key="3">
    <source>
        <dbReference type="ARBA" id="ARBA00022741"/>
    </source>
</evidence>
<dbReference type="GO" id="GO:0005524">
    <property type="term" value="F:ATP binding"/>
    <property type="evidence" value="ECO:0007669"/>
    <property type="project" value="UniProtKB-KW"/>
</dbReference>
<dbReference type="SUPFAM" id="SSF52540">
    <property type="entry name" value="P-loop containing nucleoside triphosphate hydrolases"/>
    <property type="match status" value="1"/>
</dbReference>